<feature type="signal peptide" evidence="1">
    <location>
        <begin position="1"/>
        <end position="22"/>
    </location>
</feature>
<dbReference type="Pfam" id="PF04264">
    <property type="entry name" value="YceI"/>
    <property type="match status" value="1"/>
</dbReference>
<feature type="domain" description="Lipid/polyisoprenoid-binding YceI-like" evidence="2">
    <location>
        <begin position="25"/>
        <end position="188"/>
    </location>
</feature>
<dbReference type="Gene3D" id="2.40.128.110">
    <property type="entry name" value="Lipid/polyisoprenoid-binding, YceI-like"/>
    <property type="match status" value="1"/>
</dbReference>
<keyword evidence="4" id="KW-1185">Reference proteome</keyword>
<name>A0ABM7S7C1_9FLAO</name>
<reference evidence="3 4" key="1">
    <citation type="submission" date="2021-06" db="EMBL/GenBank/DDBJ databases">
        <title>Whole genome sequences of Flavobacterium sp. KK2020170 and assembly.</title>
        <authorList>
            <person name="Kitahara K."/>
            <person name="Miyoshi S."/>
            <person name="Uesaka K."/>
        </authorList>
    </citation>
    <scope>NUCLEOTIDE SEQUENCE [LARGE SCALE GENOMIC DNA]</scope>
    <source>
        <strain evidence="3 4">KK2020170</strain>
    </source>
</reference>
<organism evidence="3 4">
    <name type="scientific">Flavobacterium okayamense</name>
    <dbReference type="NCBI Taxonomy" id="2830782"/>
    <lineage>
        <taxon>Bacteria</taxon>
        <taxon>Pseudomonadati</taxon>
        <taxon>Bacteroidota</taxon>
        <taxon>Flavobacteriia</taxon>
        <taxon>Flavobacteriales</taxon>
        <taxon>Flavobacteriaceae</taxon>
        <taxon>Flavobacterium</taxon>
    </lineage>
</organism>
<dbReference type="PANTHER" id="PTHR34406:SF1">
    <property type="entry name" value="PROTEIN YCEI"/>
    <property type="match status" value="1"/>
</dbReference>
<dbReference type="SMART" id="SM00867">
    <property type="entry name" value="YceI"/>
    <property type="match status" value="1"/>
</dbReference>
<evidence type="ECO:0000259" key="2">
    <source>
        <dbReference type="SMART" id="SM00867"/>
    </source>
</evidence>
<sequence length="189" mass="21026">MNNTIKSFFLAAVTILTFSANAQTSKKVDATKSSIHWIGKKVTGQHDGTVNIKDGILMFKEDKLAGGKFTVDMTSISTKDLEGEWAGKLDGHLKSDDFFSTEKHPNANLEFKKIADKGNGVYTIFADLTIKGITNPINFDMTVNENSATSKLIIDRTKYDIKYKSGSFFENLGDKTIYDDFELDVNLVF</sequence>
<dbReference type="InterPro" id="IPR007372">
    <property type="entry name" value="Lipid/polyisoprenoid-bd_YceI"/>
</dbReference>
<dbReference type="RefSeq" id="WP_221258357.1">
    <property type="nucleotide sequence ID" value="NZ_AP024749.1"/>
</dbReference>
<proteinExistence type="predicted"/>
<evidence type="ECO:0000256" key="1">
    <source>
        <dbReference type="SAM" id="SignalP"/>
    </source>
</evidence>
<evidence type="ECO:0000313" key="3">
    <source>
        <dbReference type="EMBL" id="BCY29268.1"/>
    </source>
</evidence>
<dbReference type="InterPro" id="IPR036761">
    <property type="entry name" value="TTHA0802/YceI-like_sf"/>
</dbReference>
<dbReference type="Proteomes" id="UP000825258">
    <property type="component" value="Chromosome"/>
</dbReference>
<evidence type="ECO:0000313" key="4">
    <source>
        <dbReference type="Proteomes" id="UP000825258"/>
    </source>
</evidence>
<gene>
    <name evidence="3" type="primary">yceI</name>
    <name evidence="3" type="ORF">KK2020170_21360</name>
</gene>
<feature type="chain" id="PRO_5046061134" evidence="1">
    <location>
        <begin position="23"/>
        <end position="189"/>
    </location>
</feature>
<dbReference type="EMBL" id="AP024749">
    <property type="protein sequence ID" value="BCY29268.1"/>
    <property type="molecule type" value="Genomic_DNA"/>
</dbReference>
<keyword evidence="1" id="KW-0732">Signal</keyword>
<dbReference type="SUPFAM" id="SSF101874">
    <property type="entry name" value="YceI-like"/>
    <property type="match status" value="1"/>
</dbReference>
<dbReference type="PANTHER" id="PTHR34406">
    <property type="entry name" value="PROTEIN YCEI"/>
    <property type="match status" value="1"/>
</dbReference>
<accession>A0ABM7S7C1</accession>
<protein>
    <submittedName>
        <fullName evidence="3">Lipid-binding protein</fullName>
    </submittedName>
</protein>